<dbReference type="Gene3D" id="3.40.250.10">
    <property type="entry name" value="Rhodanese-like domain"/>
    <property type="match status" value="1"/>
</dbReference>
<feature type="region of interest" description="Disordered" evidence="1">
    <location>
        <begin position="586"/>
        <end position="652"/>
    </location>
</feature>
<proteinExistence type="predicted"/>
<dbReference type="STRING" id="363999.A0A439D7Y5"/>
<accession>A0A439D7Y5</accession>
<dbReference type="InterPro" id="IPR038765">
    <property type="entry name" value="Papain-like_cys_pep_sf"/>
</dbReference>
<organism evidence="4 5">
    <name type="scientific">Xylaria grammica</name>
    <dbReference type="NCBI Taxonomy" id="363999"/>
    <lineage>
        <taxon>Eukaryota</taxon>
        <taxon>Fungi</taxon>
        <taxon>Dikarya</taxon>
        <taxon>Ascomycota</taxon>
        <taxon>Pezizomycotina</taxon>
        <taxon>Sordariomycetes</taxon>
        <taxon>Xylariomycetidae</taxon>
        <taxon>Xylariales</taxon>
        <taxon>Xylariaceae</taxon>
        <taxon>Xylaria</taxon>
    </lineage>
</organism>
<feature type="region of interest" description="Disordered" evidence="1">
    <location>
        <begin position="1"/>
        <end position="27"/>
    </location>
</feature>
<feature type="region of interest" description="Disordered" evidence="1">
    <location>
        <begin position="179"/>
        <end position="276"/>
    </location>
</feature>
<dbReference type="GO" id="GO:0005829">
    <property type="term" value="C:cytosol"/>
    <property type="evidence" value="ECO:0007669"/>
    <property type="project" value="TreeGrafter"/>
</dbReference>
<dbReference type="Gene3D" id="1.20.58.80">
    <property type="entry name" value="Phosphotransferase system, lactose/cellobiose-type IIA subunit"/>
    <property type="match status" value="1"/>
</dbReference>
<evidence type="ECO:0000313" key="5">
    <source>
        <dbReference type="Proteomes" id="UP000286045"/>
    </source>
</evidence>
<dbReference type="PANTHER" id="PTHR24006">
    <property type="entry name" value="UBIQUITIN CARBOXYL-TERMINAL HYDROLASE"/>
    <property type="match status" value="1"/>
</dbReference>
<keyword evidence="5" id="KW-1185">Reference proteome</keyword>
<protein>
    <recommendedName>
        <fullName evidence="6">USP domain-containing protein</fullName>
    </recommendedName>
</protein>
<dbReference type="GO" id="GO:0016579">
    <property type="term" value="P:protein deubiquitination"/>
    <property type="evidence" value="ECO:0007669"/>
    <property type="project" value="InterPro"/>
</dbReference>
<feature type="compositionally biased region" description="Polar residues" evidence="1">
    <location>
        <begin position="179"/>
        <end position="201"/>
    </location>
</feature>
<dbReference type="InterPro" id="IPR028889">
    <property type="entry name" value="USP"/>
</dbReference>
<dbReference type="PROSITE" id="PS00973">
    <property type="entry name" value="USP_2"/>
    <property type="match status" value="1"/>
</dbReference>
<dbReference type="Pfam" id="PF00443">
    <property type="entry name" value="UCH"/>
    <property type="match status" value="1"/>
</dbReference>
<feature type="compositionally biased region" description="Basic and acidic residues" evidence="1">
    <location>
        <begin position="1"/>
        <end position="10"/>
    </location>
</feature>
<dbReference type="EMBL" id="RYZI01000111">
    <property type="protein sequence ID" value="RWA10514.1"/>
    <property type="molecule type" value="Genomic_DNA"/>
</dbReference>
<dbReference type="SUPFAM" id="SSF52821">
    <property type="entry name" value="Rhodanese/Cell cycle control phosphatase"/>
    <property type="match status" value="1"/>
</dbReference>
<dbReference type="GO" id="GO:0004843">
    <property type="term" value="F:cysteine-type deubiquitinase activity"/>
    <property type="evidence" value="ECO:0007669"/>
    <property type="project" value="InterPro"/>
</dbReference>
<dbReference type="PROSITE" id="PS50206">
    <property type="entry name" value="RHODANESE_3"/>
    <property type="match status" value="1"/>
</dbReference>
<dbReference type="Proteomes" id="UP000286045">
    <property type="component" value="Unassembled WGS sequence"/>
</dbReference>
<evidence type="ECO:0000259" key="2">
    <source>
        <dbReference type="PROSITE" id="PS50206"/>
    </source>
</evidence>
<sequence length="1027" mass="115103">MMSNTRDHANEPAGKGPTGGGAYSGNAGSRKAPFRHIEDIVSVSVDLDPHATLRKVLEAGDAHMRQAITFKDFGRPDLALQEYIKAFTIAVDKVPRHKDYPSLKSDRGDLSRLYNALKNKITSNGVAYDRIKEMIKEDNLRSGVQPKKHVTKFPENLLLDLPSVPSNTPLRKSIDIHDTVSSSHMDYNPKDTSSNGHSSRPNPHFHDTPSPGRKVRPAVHPKPQALHGNAIRPGPGDASPDLVARFAKLRDPQESRNNTAPLLPAKPTGPRAMPRPHRLPLLVNSSLPTMPKVPDAIYSPARGTVTSEAANLPSSTPRGMFSRTNSLVSVPSSSSRASMESIFRTFNGEQFVTAHTYGDSQAISSLHISEGELITVPELSRFIREASAGPNTKLLLIDVRDRQLFDEGHIFSQNTICLDPTILLRQNISASEIVDSMILAPSSEKLALERRDEVDLVVFYDQDSESIPQRITGSIEETVIFNLRQALVHFSFPKQLIYTPKLLVGGLNAWVDEMGKQSLQSSQTQQILSHATSTSAKTRQRLRNRTLKPEEVDTFEAMIGQDETGGFNYAKSQEDFMRRFPSIRDPESMVSDEKDDFSIRSTDSGGEEFLRDITPTPPVRPKPSVARTRYSGLESTDEQSPPGALAMASTTSINGQDKPTGLVNPHNWCYANASIQALLASREFVNEFLNPQWPTLYRPLDISKIDPSYNQLMCRILGNLFQWLSQRSFPTMKASTLMHYMRTVHRGYKISNGSTLRFGDSAQHDSDEFITFMFGQLEAETRIEWTGPKLPERDPTDLRKTVLPDWGDRHNNNIISRYWYLLEVQRYTCKNCGALNFMCHEAERYSFPVPSNNEGNLEDAFRQHFADDSLNSECDKCKTRGKRLNKQIVRAPPLLRVQLQRTDQTSSVKILSHYKFPFDNLNLERYALDSETRTEFFDRLGGIRGEGFNRAPTYVLFAVVCHSGVNLNSGHYTCYIKADNGTWTFCEDDKIQLGMGAKGVEDRLYRCGGGFTPVQLYYRRREGGDGA</sequence>
<dbReference type="AlphaFoldDB" id="A0A439D7Y5"/>
<dbReference type="GO" id="GO:0005634">
    <property type="term" value="C:nucleus"/>
    <property type="evidence" value="ECO:0007669"/>
    <property type="project" value="TreeGrafter"/>
</dbReference>
<dbReference type="InterPro" id="IPR001394">
    <property type="entry name" value="Peptidase_C19_UCH"/>
</dbReference>
<evidence type="ECO:0000313" key="4">
    <source>
        <dbReference type="EMBL" id="RWA10514.1"/>
    </source>
</evidence>
<dbReference type="InterPro" id="IPR050164">
    <property type="entry name" value="Peptidase_C19"/>
</dbReference>
<feature type="domain" description="USP" evidence="3">
    <location>
        <begin position="660"/>
        <end position="1021"/>
    </location>
</feature>
<evidence type="ECO:0000256" key="1">
    <source>
        <dbReference type="SAM" id="MobiDB-lite"/>
    </source>
</evidence>
<dbReference type="Gene3D" id="3.90.70.10">
    <property type="entry name" value="Cysteine proteinases"/>
    <property type="match status" value="1"/>
</dbReference>
<dbReference type="SUPFAM" id="SSF54001">
    <property type="entry name" value="Cysteine proteinases"/>
    <property type="match status" value="1"/>
</dbReference>
<feature type="domain" description="Rhodanese" evidence="2">
    <location>
        <begin position="390"/>
        <end position="519"/>
    </location>
</feature>
<reference evidence="4 5" key="1">
    <citation type="submission" date="2018-12" db="EMBL/GenBank/DDBJ databases">
        <title>Draft genome sequence of Xylaria grammica IHI A82.</title>
        <authorList>
            <person name="Buettner E."/>
            <person name="Kellner H."/>
        </authorList>
    </citation>
    <scope>NUCLEOTIDE SEQUENCE [LARGE SCALE GENOMIC DNA]</scope>
    <source>
        <strain evidence="4 5">IHI A82</strain>
    </source>
</reference>
<dbReference type="CDD" id="cd02257">
    <property type="entry name" value="Peptidase_C19"/>
    <property type="match status" value="1"/>
</dbReference>
<feature type="region of interest" description="Disordered" evidence="1">
    <location>
        <begin position="522"/>
        <end position="541"/>
    </location>
</feature>
<name>A0A439D7Y5_9PEZI</name>
<evidence type="ECO:0000259" key="3">
    <source>
        <dbReference type="PROSITE" id="PS50235"/>
    </source>
</evidence>
<dbReference type="InterPro" id="IPR018200">
    <property type="entry name" value="USP_CS"/>
</dbReference>
<dbReference type="InterPro" id="IPR001763">
    <property type="entry name" value="Rhodanese-like_dom"/>
</dbReference>
<evidence type="ECO:0008006" key="6">
    <source>
        <dbReference type="Google" id="ProtNLM"/>
    </source>
</evidence>
<dbReference type="InterPro" id="IPR036873">
    <property type="entry name" value="Rhodanese-like_dom_sf"/>
</dbReference>
<comment type="caution">
    <text evidence="4">The sequence shown here is derived from an EMBL/GenBank/DDBJ whole genome shotgun (WGS) entry which is preliminary data.</text>
</comment>
<dbReference type="PROSITE" id="PS50235">
    <property type="entry name" value="USP_3"/>
    <property type="match status" value="1"/>
</dbReference>
<gene>
    <name evidence="4" type="ORF">EKO27_g4590</name>
</gene>